<dbReference type="InterPro" id="IPR013083">
    <property type="entry name" value="Znf_RING/FYVE/PHD"/>
</dbReference>
<reference evidence="2 3" key="1">
    <citation type="submission" date="2018-06" db="EMBL/GenBank/DDBJ databases">
        <title>Actinomadura craniellae sp. nov. isolated from marine sponge Craniella sp.</title>
        <authorList>
            <person name="Li L."/>
            <person name="Xu Q.H."/>
            <person name="Lin H.W."/>
            <person name="Lu Y.H."/>
        </authorList>
    </citation>
    <scope>NUCLEOTIDE SEQUENCE [LARGE SCALE GENOMIC DNA]</scope>
    <source>
        <strain evidence="2 3">LHW63021</strain>
    </source>
</reference>
<protein>
    <recommendedName>
        <fullName evidence="1">UBP-type domain-containing protein</fullName>
    </recommendedName>
</protein>
<dbReference type="Pfam" id="PF02148">
    <property type="entry name" value="zf-UBP"/>
    <property type="match status" value="1"/>
</dbReference>
<comment type="caution">
    <text evidence="2">The sequence shown here is derived from an EMBL/GenBank/DDBJ whole genome shotgun (WGS) entry which is preliminary data.</text>
</comment>
<dbReference type="RefSeq" id="WP_111867894.1">
    <property type="nucleotide sequence ID" value="NZ_QLYX01000006.1"/>
</dbReference>
<proteinExistence type="predicted"/>
<dbReference type="Proteomes" id="UP000251891">
    <property type="component" value="Unassembled WGS sequence"/>
</dbReference>
<keyword evidence="3" id="KW-1185">Reference proteome</keyword>
<evidence type="ECO:0000259" key="1">
    <source>
        <dbReference type="PROSITE" id="PS50271"/>
    </source>
</evidence>
<accession>A0A365H5J3</accession>
<evidence type="ECO:0000313" key="2">
    <source>
        <dbReference type="EMBL" id="RAY14308.1"/>
    </source>
</evidence>
<dbReference type="EMBL" id="QLYX01000006">
    <property type="protein sequence ID" value="RAY14308.1"/>
    <property type="molecule type" value="Genomic_DNA"/>
</dbReference>
<dbReference type="Gene3D" id="3.30.40.10">
    <property type="entry name" value="Zinc/RING finger domain, C3HC4 (zinc finger)"/>
    <property type="match status" value="1"/>
</dbReference>
<dbReference type="PROSITE" id="PS50271">
    <property type="entry name" value="ZF_UBP"/>
    <property type="match status" value="1"/>
</dbReference>
<organism evidence="2 3">
    <name type="scientific">Actinomadura craniellae</name>
    <dbReference type="NCBI Taxonomy" id="2231787"/>
    <lineage>
        <taxon>Bacteria</taxon>
        <taxon>Bacillati</taxon>
        <taxon>Actinomycetota</taxon>
        <taxon>Actinomycetes</taxon>
        <taxon>Streptosporangiales</taxon>
        <taxon>Thermomonosporaceae</taxon>
        <taxon>Actinomadura</taxon>
    </lineage>
</organism>
<dbReference type="OrthoDB" id="120315at2"/>
<evidence type="ECO:0000313" key="3">
    <source>
        <dbReference type="Proteomes" id="UP000251891"/>
    </source>
</evidence>
<gene>
    <name evidence="2" type="ORF">DPM19_15145</name>
</gene>
<name>A0A365H5J3_9ACTN</name>
<sequence length="95" mass="10181">MTPCAHLAYLPGPVPAATSDGCAECLSAGTRWVHLRRCLTCGQVGCCDSSPRRHATAHHEATGHPLVESAEPGEDWAWCYPDELLIQPYPGGIAR</sequence>
<dbReference type="InterPro" id="IPR001607">
    <property type="entry name" value="Znf_UBP"/>
</dbReference>
<dbReference type="AlphaFoldDB" id="A0A365H5J3"/>
<feature type="domain" description="UBP-type" evidence="1">
    <location>
        <begin position="2"/>
        <end position="95"/>
    </location>
</feature>
<dbReference type="GO" id="GO:0008270">
    <property type="term" value="F:zinc ion binding"/>
    <property type="evidence" value="ECO:0007669"/>
    <property type="project" value="InterPro"/>
</dbReference>
<dbReference type="SUPFAM" id="SSF57850">
    <property type="entry name" value="RING/U-box"/>
    <property type="match status" value="1"/>
</dbReference>